<dbReference type="PANTHER" id="PTHR30121:SF6">
    <property type="entry name" value="SLR6007 PROTEIN"/>
    <property type="match status" value="1"/>
</dbReference>
<comment type="caution">
    <text evidence="1">The sequence shown here is derived from an EMBL/GenBank/DDBJ whole genome shotgun (WGS) entry which is preliminary data.</text>
</comment>
<dbReference type="Pfam" id="PF12846">
    <property type="entry name" value="AAA_10"/>
    <property type="match status" value="1"/>
</dbReference>
<dbReference type="SUPFAM" id="SSF52540">
    <property type="entry name" value="P-loop containing nucleoside triphosphate hydrolases"/>
    <property type="match status" value="1"/>
</dbReference>
<dbReference type="InterPro" id="IPR016628">
    <property type="entry name" value="ATPase_SAG2001_prd"/>
</dbReference>
<evidence type="ECO:0000313" key="1">
    <source>
        <dbReference type="EMBL" id="MBC1509405.1"/>
    </source>
</evidence>
<reference evidence="1 2" key="1">
    <citation type="submission" date="2020-03" db="EMBL/GenBank/DDBJ databases">
        <title>Soil Listeria distribution.</title>
        <authorList>
            <person name="Liao J."/>
            <person name="Wiedmann M."/>
        </authorList>
    </citation>
    <scope>NUCLEOTIDE SEQUENCE [LARGE SCALE GENOMIC DNA]</scope>
    <source>
        <strain evidence="1 2">FSL L7-1515</strain>
    </source>
</reference>
<dbReference type="InterPro" id="IPR027417">
    <property type="entry name" value="P-loop_NTPase"/>
</dbReference>
<dbReference type="PIRSF" id="PIRSF015040">
    <property type="entry name" value="ATPase_SAG2001_prd"/>
    <property type="match status" value="1"/>
</dbReference>
<dbReference type="Proteomes" id="UP000587800">
    <property type="component" value="Unassembled WGS sequence"/>
</dbReference>
<organism evidence="1 2">
    <name type="scientific">Listeria immobilis</name>
    <dbReference type="NCBI Taxonomy" id="2713502"/>
    <lineage>
        <taxon>Bacteria</taxon>
        <taxon>Bacillati</taxon>
        <taxon>Bacillota</taxon>
        <taxon>Bacilli</taxon>
        <taxon>Bacillales</taxon>
        <taxon>Listeriaceae</taxon>
        <taxon>Listeria</taxon>
    </lineage>
</organism>
<gene>
    <name evidence="1" type="ORF">HCJ59_05805</name>
</gene>
<dbReference type="RefSeq" id="WP_185395606.1">
    <property type="nucleotide sequence ID" value="NZ_JAASTZ010000005.1"/>
</dbReference>
<name>A0ABR6SV69_9LIST</name>
<keyword evidence="2" id="KW-1185">Reference proteome</keyword>
<accession>A0ABR6SV69</accession>
<evidence type="ECO:0008006" key="3">
    <source>
        <dbReference type="Google" id="ProtNLM"/>
    </source>
</evidence>
<protein>
    <recommendedName>
        <fullName evidence="3">Conjugal transfer protein</fullName>
    </recommendedName>
</protein>
<evidence type="ECO:0000313" key="2">
    <source>
        <dbReference type="Proteomes" id="UP000587800"/>
    </source>
</evidence>
<sequence length="830" mass="94895">MAIQTPMKAIQNNLLLNQLDEMWAYYRLRSTSLMEFDDKKIAGQKNKMERFLEEMNSYKSIHLWEYPQDAQLENRLQELESDFADDVFSSGKYYAEETAHILKGRLGMPSKPDFVIGVRLPTNSISLEQGIKENLQSLALTANAHIMNLLHLERIVYGDVFEAYSDAEENLLSTMLSIQAERLTQKEMMYINRYAFIRGMAHDKDIVRENMKVSDITNTVISPKYHKCLKLTAPEGESYVSLLTVDEMGDDMSQMHLFYDLQKLPFPVELSIKATIESKGTTKSGIGFKDTQINEKITEQAETKRYVDSDVVEASEMTQYLQESLKNEATYLWNWIATIIVTGSTKKEALMNAKLAQNYMKDLGVSCKIPVADQLQLFYRNLPGKELEYLNKDWQQKTLRDGLAETLFGATADLGNKIGWHIGWIDRNIYNLDIKSAIANSRDFVLFHPMLGNQQIARTLTKSPHILISGDTGEGKTFLSTVIYIYACMMKIKTLFIDPKKDRRKHIEGLLQQDWLYEEYPLFANVLEKIQFVTLDANNAENWGVLDPVQLFDDSRNAKEMIEIIINQVYDFSGEHKDVVELAFLQSIKEVLNRKALGERVGTLDVIRGMQNHSNEAVSNAGKLLLGKIEDSILKLLVHDGSNPALSLEQARTVLEVENLDLPDSETSMEDYTPSQLASSAVMFALGRFCELFGANSEERTMEFMDEAWIFNTTQQGRKVKKSMRRVGRSQENAMAFMTQKISDEDTSNFGTAFAFKESEAIPDMLSWMKMADTEENHDLIMNMYQGQCLYRDLYGHVGKVSIECLFDEWQDTLKTVEKTNVARAEEAYL</sequence>
<dbReference type="Gene3D" id="3.40.50.300">
    <property type="entry name" value="P-loop containing nucleotide triphosphate hydrolases"/>
    <property type="match status" value="2"/>
</dbReference>
<proteinExistence type="predicted"/>
<dbReference type="EMBL" id="JAASUB010000006">
    <property type="protein sequence ID" value="MBC1509405.1"/>
    <property type="molecule type" value="Genomic_DNA"/>
</dbReference>
<dbReference type="PANTHER" id="PTHR30121">
    <property type="entry name" value="UNCHARACTERIZED PROTEIN YJGR-RELATED"/>
    <property type="match status" value="1"/>
</dbReference>
<dbReference type="InterPro" id="IPR051162">
    <property type="entry name" value="T4SS_component"/>
</dbReference>